<gene>
    <name evidence="2" type="ORF">BpHYR1_024674</name>
</gene>
<keyword evidence="1" id="KW-0472">Membrane</keyword>
<reference evidence="2 3" key="1">
    <citation type="journal article" date="2018" name="Sci. Rep.">
        <title>Genomic signatures of local adaptation to the degree of environmental predictability in rotifers.</title>
        <authorList>
            <person name="Franch-Gras L."/>
            <person name="Hahn C."/>
            <person name="Garcia-Roger E.M."/>
            <person name="Carmona M.J."/>
            <person name="Serra M."/>
            <person name="Gomez A."/>
        </authorList>
    </citation>
    <scope>NUCLEOTIDE SEQUENCE [LARGE SCALE GENOMIC DNA]</scope>
    <source>
        <strain evidence="2">HYR1</strain>
    </source>
</reference>
<feature type="non-terminal residue" evidence="2">
    <location>
        <position position="284"/>
    </location>
</feature>
<feature type="transmembrane region" description="Helical" evidence="1">
    <location>
        <begin position="150"/>
        <end position="172"/>
    </location>
</feature>
<keyword evidence="1" id="KW-1133">Transmembrane helix</keyword>
<proteinExistence type="predicted"/>
<keyword evidence="3" id="KW-1185">Reference proteome</keyword>
<evidence type="ECO:0000313" key="3">
    <source>
        <dbReference type="Proteomes" id="UP000276133"/>
    </source>
</evidence>
<evidence type="ECO:0000256" key="1">
    <source>
        <dbReference type="SAM" id="Phobius"/>
    </source>
</evidence>
<keyword evidence="1" id="KW-0812">Transmembrane</keyword>
<feature type="transmembrane region" description="Helical" evidence="1">
    <location>
        <begin position="59"/>
        <end position="79"/>
    </location>
</feature>
<comment type="caution">
    <text evidence="2">The sequence shown here is derived from an EMBL/GenBank/DDBJ whole genome shotgun (WGS) entry which is preliminary data.</text>
</comment>
<feature type="transmembrane region" description="Helical" evidence="1">
    <location>
        <begin position="192"/>
        <end position="218"/>
    </location>
</feature>
<feature type="transmembrane region" description="Helical" evidence="1">
    <location>
        <begin position="238"/>
        <end position="257"/>
    </location>
</feature>
<evidence type="ECO:0008006" key="4">
    <source>
        <dbReference type="Google" id="ProtNLM"/>
    </source>
</evidence>
<feature type="transmembrane region" description="Helical" evidence="1">
    <location>
        <begin position="91"/>
        <end position="109"/>
    </location>
</feature>
<organism evidence="2 3">
    <name type="scientific">Brachionus plicatilis</name>
    <name type="common">Marine rotifer</name>
    <name type="synonym">Brachionus muelleri</name>
    <dbReference type="NCBI Taxonomy" id="10195"/>
    <lineage>
        <taxon>Eukaryota</taxon>
        <taxon>Metazoa</taxon>
        <taxon>Spiralia</taxon>
        <taxon>Gnathifera</taxon>
        <taxon>Rotifera</taxon>
        <taxon>Eurotatoria</taxon>
        <taxon>Monogononta</taxon>
        <taxon>Pseudotrocha</taxon>
        <taxon>Ploima</taxon>
        <taxon>Brachionidae</taxon>
        <taxon>Brachionus</taxon>
    </lineage>
</organism>
<name>A0A3M7RNM6_BRAPC</name>
<dbReference type="AlphaFoldDB" id="A0A3M7RNM6"/>
<dbReference type="EMBL" id="REGN01003012">
    <property type="protein sequence ID" value="RNA24935.1"/>
    <property type="molecule type" value="Genomic_DNA"/>
</dbReference>
<dbReference type="Proteomes" id="UP000276133">
    <property type="component" value="Unassembled WGS sequence"/>
</dbReference>
<evidence type="ECO:0000313" key="2">
    <source>
        <dbReference type="EMBL" id="RNA24935.1"/>
    </source>
</evidence>
<sequence>MKTPALYHCFANFDHHVQRCRLEQRLLGCGALVNRSFYSKCEPNKSYYRKECVKKMTEVVLMLALALIGSVFIFAIVVPLSLKPCKENLEILYICELLFEFFSCLFLFFPSLVRVSDNYFGEIYNEMTCELDYRSSTYRLNNIRVYLIDFFIYTAITAANVSNVCVVFYSFISVFRPLVFRKFLRIKISLPMLVMSVSLFALVFNLDHFMVCCFFSCVEIRLLGKKMRFVMLIKNSMLFVLVVCDLVLNAFLVHFLFTKSRQQKRLPVTPKKYLKKYEEMFVKP</sequence>
<protein>
    <recommendedName>
        <fullName evidence="4">G-protein coupled receptors family 1 profile domain-containing protein</fullName>
    </recommendedName>
</protein>
<accession>A0A3M7RNM6</accession>